<feature type="chain" id="PRO_5042082205" description="PH domain-containing protein" evidence="1">
    <location>
        <begin position="16"/>
        <end position="303"/>
    </location>
</feature>
<dbReference type="AlphaFoldDB" id="A0AAD8LH18"/>
<name>A0AAD8LH18_BABGI</name>
<organism evidence="2 3">
    <name type="scientific">Babesia gibsoni</name>
    <dbReference type="NCBI Taxonomy" id="33632"/>
    <lineage>
        <taxon>Eukaryota</taxon>
        <taxon>Sar</taxon>
        <taxon>Alveolata</taxon>
        <taxon>Apicomplexa</taxon>
        <taxon>Aconoidasida</taxon>
        <taxon>Piroplasmida</taxon>
        <taxon>Babesiidae</taxon>
        <taxon>Babesia</taxon>
    </lineage>
</organism>
<comment type="caution">
    <text evidence="2">The sequence shown here is derived from an EMBL/GenBank/DDBJ whole genome shotgun (WGS) entry which is preliminary data.</text>
</comment>
<keyword evidence="3" id="KW-1185">Reference proteome</keyword>
<evidence type="ECO:0008006" key="4">
    <source>
        <dbReference type="Google" id="ProtNLM"/>
    </source>
</evidence>
<proteinExistence type="predicted"/>
<protein>
    <recommendedName>
        <fullName evidence="4">PH domain-containing protein</fullName>
    </recommendedName>
</protein>
<reference evidence="2" key="1">
    <citation type="submission" date="2023-08" db="EMBL/GenBank/DDBJ databases">
        <title>Draft sequence of the Babesia gibsoni genome.</title>
        <authorList>
            <person name="Yamagishi J.Y."/>
            <person name="Xuan X.X."/>
        </authorList>
    </citation>
    <scope>NUCLEOTIDE SEQUENCE</scope>
    <source>
        <strain evidence="2">Azabu</strain>
    </source>
</reference>
<gene>
    <name evidence="2" type="ORF">BgAZ_300380</name>
</gene>
<feature type="signal peptide" evidence="1">
    <location>
        <begin position="1"/>
        <end position="15"/>
    </location>
</feature>
<keyword evidence="1" id="KW-0732">Signal</keyword>
<dbReference type="EMBL" id="JAVEPI010000003">
    <property type="protein sequence ID" value="KAK1442520.1"/>
    <property type="molecule type" value="Genomic_DNA"/>
</dbReference>
<accession>A0AAD8LH18</accession>
<evidence type="ECO:0000313" key="3">
    <source>
        <dbReference type="Proteomes" id="UP001230268"/>
    </source>
</evidence>
<sequence>MHLSLVYLAATVALGFVRRGGPQLCVQAFTLPSNSSPLGSAATVPKESDIAHIEDEEINESEAIHNLDDEVRNHEILDLGRSEDFYLANHGSKCDVLMDDLIDVALEPRDMLKTQQFVGSITPAELRLYFKQRANGTEKGYKMGKLFARFSLSSIVTPLETVRSSRDCFRLFYKREPVLFCAEDTNHRDYWMHAILKAKFCHTAHTTLSKAAAPEKGLGSAELPDLSNKSQRLADLLNPKKGKGNVGVGKGNESNITNIDIKSVGTGEPQIFLDGEEVKPEVKVQEQTDLIKQQAERARTSVL</sequence>
<dbReference type="Proteomes" id="UP001230268">
    <property type="component" value="Unassembled WGS sequence"/>
</dbReference>
<dbReference type="CDD" id="cd00821">
    <property type="entry name" value="PH"/>
    <property type="match status" value="1"/>
</dbReference>
<evidence type="ECO:0000313" key="2">
    <source>
        <dbReference type="EMBL" id="KAK1442520.1"/>
    </source>
</evidence>
<dbReference type="SUPFAM" id="SSF50729">
    <property type="entry name" value="PH domain-like"/>
    <property type="match status" value="1"/>
</dbReference>
<evidence type="ECO:0000256" key="1">
    <source>
        <dbReference type="SAM" id="SignalP"/>
    </source>
</evidence>